<accession>A0AAV6VX87</accession>
<keyword evidence="3" id="KW-1185">Reference proteome</keyword>
<proteinExistence type="predicted"/>
<protein>
    <submittedName>
        <fullName evidence="2">Uncharacterized protein</fullName>
    </submittedName>
</protein>
<sequence>MKSFQRYHSPTPSSRNAQVEDVTNHCIWEVADVSEVSHTQSSSGPNHLSSVDRQSDIMAQRTRSPFDKGAS</sequence>
<feature type="region of interest" description="Disordered" evidence="1">
    <location>
        <begin position="35"/>
        <end position="71"/>
    </location>
</feature>
<feature type="compositionally biased region" description="Polar residues" evidence="1">
    <location>
        <begin position="1"/>
        <end position="17"/>
    </location>
</feature>
<evidence type="ECO:0000313" key="2">
    <source>
        <dbReference type="EMBL" id="KAG8201202.1"/>
    </source>
</evidence>
<comment type="caution">
    <text evidence="2">The sequence shown here is derived from an EMBL/GenBank/DDBJ whole genome shotgun (WGS) entry which is preliminary data.</text>
</comment>
<name>A0AAV6VX87_9ARAC</name>
<organism evidence="2 3">
    <name type="scientific">Oedothorax gibbosus</name>
    <dbReference type="NCBI Taxonomy" id="931172"/>
    <lineage>
        <taxon>Eukaryota</taxon>
        <taxon>Metazoa</taxon>
        <taxon>Ecdysozoa</taxon>
        <taxon>Arthropoda</taxon>
        <taxon>Chelicerata</taxon>
        <taxon>Arachnida</taxon>
        <taxon>Araneae</taxon>
        <taxon>Araneomorphae</taxon>
        <taxon>Entelegynae</taxon>
        <taxon>Araneoidea</taxon>
        <taxon>Linyphiidae</taxon>
        <taxon>Erigoninae</taxon>
        <taxon>Oedothorax</taxon>
    </lineage>
</organism>
<dbReference type="AlphaFoldDB" id="A0AAV6VX87"/>
<reference evidence="2 3" key="1">
    <citation type="journal article" date="2022" name="Nat. Ecol. Evol.">
        <title>A masculinizing supergene underlies an exaggerated male reproductive morph in a spider.</title>
        <authorList>
            <person name="Hendrickx F."/>
            <person name="De Corte Z."/>
            <person name="Sonet G."/>
            <person name="Van Belleghem S.M."/>
            <person name="Kostlbacher S."/>
            <person name="Vangestel C."/>
        </authorList>
    </citation>
    <scope>NUCLEOTIDE SEQUENCE [LARGE SCALE GENOMIC DNA]</scope>
    <source>
        <strain evidence="2">W744_W776</strain>
    </source>
</reference>
<gene>
    <name evidence="2" type="ORF">JTE90_028854</name>
</gene>
<evidence type="ECO:0000256" key="1">
    <source>
        <dbReference type="SAM" id="MobiDB-lite"/>
    </source>
</evidence>
<evidence type="ECO:0000313" key="3">
    <source>
        <dbReference type="Proteomes" id="UP000827092"/>
    </source>
</evidence>
<dbReference type="Proteomes" id="UP000827092">
    <property type="component" value="Unassembled WGS sequence"/>
</dbReference>
<dbReference type="EMBL" id="JAFNEN010000008">
    <property type="protein sequence ID" value="KAG8201202.1"/>
    <property type="molecule type" value="Genomic_DNA"/>
</dbReference>
<feature type="compositionally biased region" description="Polar residues" evidence="1">
    <location>
        <begin position="36"/>
        <end position="52"/>
    </location>
</feature>
<feature type="region of interest" description="Disordered" evidence="1">
    <location>
        <begin position="1"/>
        <end position="20"/>
    </location>
</feature>